<name>A0A7Y8CHX8_9PSED</name>
<gene>
    <name evidence="2" type="ORF">HX845_34150</name>
</gene>
<organism evidence="2 3">
    <name type="scientific">Pseudomonas gingeri</name>
    <dbReference type="NCBI Taxonomy" id="117681"/>
    <lineage>
        <taxon>Bacteria</taxon>
        <taxon>Pseudomonadati</taxon>
        <taxon>Pseudomonadota</taxon>
        <taxon>Gammaproteobacteria</taxon>
        <taxon>Pseudomonadales</taxon>
        <taxon>Pseudomonadaceae</taxon>
        <taxon>Pseudomonas</taxon>
    </lineage>
</organism>
<evidence type="ECO:0000313" key="3">
    <source>
        <dbReference type="Proteomes" id="UP000517547"/>
    </source>
</evidence>
<comment type="caution">
    <text evidence="2">The sequence shown here is derived from an EMBL/GenBank/DDBJ whole genome shotgun (WGS) entry which is preliminary data.</text>
</comment>
<evidence type="ECO:0000313" key="2">
    <source>
        <dbReference type="EMBL" id="NWC18731.1"/>
    </source>
</evidence>
<feature type="transmembrane region" description="Helical" evidence="1">
    <location>
        <begin position="9"/>
        <end position="36"/>
    </location>
</feature>
<dbReference type="EMBL" id="JACAQE010000016">
    <property type="protein sequence ID" value="NWC18731.1"/>
    <property type="molecule type" value="Genomic_DNA"/>
</dbReference>
<proteinExistence type="predicted"/>
<dbReference type="Proteomes" id="UP000517547">
    <property type="component" value="Unassembled WGS sequence"/>
</dbReference>
<reference evidence="2 3" key="1">
    <citation type="submission" date="2020-04" db="EMBL/GenBank/DDBJ databases">
        <title>Molecular characterization of pseudomonads from Agaricus bisporus reveal novel blotch 2 pathogens in Western Europe.</title>
        <authorList>
            <person name="Taparia T."/>
            <person name="Krijger M."/>
            <person name="Haynes E."/>
            <person name="Elpinstone J.G."/>
            <person name="Noble R."/>
            <person name="Van Der Wolf J."/>
        </authorList>
    </citation>
    <scope>NUCLEOTIDE SEQUENCE [LARGE SCALE GENOMIC DNA]</scope>
    <source>
        <strain evidence="2 3">IPO3738</strain>
    </source>
</reference>
<keyword evidence="1" id="KW-1133">Transmembrane helix</keyword>
<keyword evidence="1" id="KW-0472">Membrane</keyword>
<keyword evidence="1" id="KW-0812">Transmembrane</keyword>
<evidence type="ECO:0000256" key="1">
    <source>
        <dbReference type="SAM" id="Phobius"/>
    </source>
</evidence>
<dbReference type="RefSeq" id="WP_017124952.1">
    <property type="nucleotide sequence ID" value="NZ_JACAQE010000016.1"/>
</dbReference>
<protein>
    <submittedName>
        <fullName evidence="2">Uncharacterized protein</fullName>
    </submittedName>
</protein>
<dbReference type="AlphaFoldDB" id="A0A7Y8CHX8"/>
<feature type="transmembrane region" description="Helical" evidence="1">
    <location>
        <begin position="48"/>
        <end position="65"/>
    </location>
</feature>
<accession>A0A7Y8CHX8</accession>
<sequence length="72" mass="8409">MKKLNDTQYFVISFIISFLVVVAVCAYFVAPAYLSMGDFRAATLKEKYFWFAVIVIVFLSGVLRYKPWEIRN</sequence>